<comment type="caution">
    <text evidence="1">The sequence shown here is derived from an EMBL/GenBank/DDBJ whole genome shotgun (WGS) entry which is preliminary data.</text>
</comment>
<reference evidence="1" key="2">
    <citation type="submission" date="2021-12" db="EMBL/GenBank/DDBJ databases">
        <title>Resequencing data analysis of finger millet.</title>
        <authorList>
            <person name="Hatakeyama M."/>
            <person name="Aluri S."/>
            <person name="Balachadran M.T."/>
            <person name="Sivarajan S.R."/>
            <person name="Poveda L."/>
            <person name="Shimizu-Inatsugi R."/>
            <person name="Schlapbach R."/>
            <person name="Sreeman S.M."/>
            <person name="Shimizu K.K."/>
        </authorList>
    </citation>
    <scope>NUCLEOTIDE SEQUENCE</scope>
</reference>
<keyword evidence="2" id="KW-1185">Reference proteome</keyword>
<evidence type="ECO:0008006" key="3">
    <source>
        <dbReference type="Google" id="ProtNLM"/>
    </source>
</evidence>
<dbReference type="Proteomes" id="UP001054889">
    <property type="component" value="Unassembled WGS sequence"/>
</dbReference>
<dbReference type="PANTHER" id="PTHR33377:SF31">
    <property type="entry name" value="RX N-TERMINAL DOMAIN-CONTAINING PROTEIN"/>
    <property type="match status" value="1"/>
</dbReference>
<gene>
    <name evidence="1" type="primary">ga28519</name>
    <name evidence="1" type="ORF">PR202_ga28519</name>
</gene>
<evidence type="ECO:0000313" key="2">
    <source>
        <dbReference type="Proteomes" id="UP001054889"/>
    </source>
</evidence>
<sequence length="399" mass="45065">MADAVSSAVVQHTVSQILSGLVQKYEEKYESDVNRNLERLEMAHIRLEAALETSCKWHITDRSLLRWRKKLKCAAQECDDTLHKWKQRILEDEQIEQEVSNSSLPNRIVHATKSFVISVLTGKNELSSSVVERFEWFAAGASEFLRFVELGGTPRRHIAFRSLVKNLFAGKELHYKNVQGDGHLLFRLWLLPFSTTEHGIDASLILIQNDSNEPGVTIYFSIVLQLSESTDIVGVAIKCLHLFAPPFNYAIKYMSKELTQLHTSDISWVSPVYSCQKEHYDLHMLGSQWFRPNPLCCKQHNRSEFQCISNSGIVGLPDVSLEPVNEVTFETFLSVNEVTFETIMSGDIISLQGAPSLKAGILFVPHRSLESILPAHKSSAVLAVVGEEQSYLHKEIALK</sequence>
<evidence type="ECO:0000313" key="1">
    <source>
        <dbReference type="EMBL" id="GJN10426.1"/>
    </source>
</evidence>
<organism evidence="1 2">
    <name type="scientific">Eleusine coracana subsp. coracana</name>
    <dbReference type="NCBI Taxonomy" id="191504"/>
    <lineage>
        <taxon>Eukaryota</taxon>
        <taxon>Viridiplantae</taxon>
        <taxon>Streptophyta</taxon>
        <taxon>Embryophyta</taxon>
        <taxon>Tracheophyta</taxon>
        <taxon>Spermatophyta</taxon>
        <taxon>Magnoliopsida</taxon>
        <taxon>Liliopsida</taxon>
        <taxon>Poales</taxon>
        <taxon>Poaceae</taxon>
        <taxon>PACMAD clade</taxon>
        <taxon>Chloridoideae</taxon>
        <taxon>Cynodonteae</taxon>
        <taxon>Eleusininae</taxon>
        <taxon>Eleusine</taxon>
    </lineage>
</organism>
<name>A0AAV5DJ06_ELECO</name>
<dbReference type="AlphaFoldDB" id="A0AAV5DJ06"/>
<accession>A0AAV5DJ06</accession>
<dbReference type="SMART" id="SM01157">
    <property type="entry name" value="DUF1719"/>
    <property type="match status" value="1"/>
</dbReference>
<dbReference type="PANTHER" id="PTHR33377">
    <property type="entry name" value="OS10G0134700 PROTEIN-RELATED"/>
    <property type="match status" value="1"/>
</dbReference>
<dbReference type="Pfam" id="PF08224">
    <property type="entry name" value="DUF1719"/>
    <property type="match status" value="1"/>
</dbReference>
<proteinExistence type="predicted"/>
<reference evidence="1" key="1">
    <citation type="journal article" date="2018" name="DNA Res.">
        <title>Multiple hybrid de novo genome assembly of finger millet, an orphan allotetraploid crop.</title>
        <authorList>
            <person name="Hatakeyama M."/>
            <person name="Aluri S."/>
            <person name="Balachadran M.T."/>
            <person name="Sivarajan S.R."/>
            <person name="Patrignani A."/>
            <person name="Gruter S."/>
            <person name="Poveda L."/>
            <person name="Shimizu-Inatsugi R."/>
            <person name="Baeten J."/>
            <person name="Francoijs K.J."/>
            <person name="Nataraja K.N."/>
            <person name="Reddy Y.A.N."/>
            <person name="Phadnis S."/>
            <person name="Ravikumar R.L."/>
            <person name="Schlapbach R."/>
            <person name="Sreeman S.M."/>
            <person name="Shimizu K.K."/>
        </authorList>
    </citation>
    <scope>NUCLEOTIDE SEQUENCE</scope>
</reference>
<dbReference type="EMBL" id="BQKI01000017">
    <property type="protein sequence ID" value="GJN10426.1"/>
    <property type="molecule type" value="Genomic_DNA"/>
</dbReference>
<dbReference type="InterPro" id="IPR013181">
    <property type="entry name" value="DUF1719"/>
</dbReference>
<protein>
    <recommendedName>
        <fullName evidence="3">Rx N-terminal domain-containing protein</fullName>
    </recommendedName>
</protein>